<dbReference type="InterPro" id="IPR003313">
    <property type="entry name" value="AraC-bd"/>
</dbReference>
<keyword evidence="1" id="KW-0805">Transcription regulation</keyword>
<dbReference type="Gene3D" id="1.10.10.60">
    <property type="entry name" value="Homeodomain-like"/>
    <property type="match status" value="2"/>
</dbReference>
<dbReference type="InterPro" id="IPR018062">
    <property type="entry name" value="HTH_AraC-typ_CS"/>
</dbReference>
<reference evidence="6" key="2">
    <citation type="submission" date="2016-03" db="EMBL/GenBank/DDBJ databases">
        <title>Streptococcus antelopensis sp. nov., isolated from the feces of the Tibetan antelope (Pantholops hodgsonii) in Hoh Xil National Nature Reserve, Qinghai, China.</title>
        <authorList>
            <person name="Bai X."/>
        </authorList>
    </citation>
    <scope>NUCLEOTIDE SEQUENCE [LARGE SCALE GENOMIC DNA]</scope>
    <source>
        <strain evidence="6">TA 26</strain>
    </source>
</reference>
<dbReference type="InterPro" id="IPR014710">
    <property type="entry name" value="RmlC-like_jellyroll"/>
</dbReference>
<accession>A0A172Q7R2</accession>
<dbReference type="InterPro" id="IPR020449">
    <property type="entry name" value="Tscrpt_reg_AraC-type_HTH"/>
</dbReference>
<dbReference type="SUPFAM" id="SSF46689">
    <property type="entry name" value="Homeodomain-like"/>
    <property type="match status" value="1"/>
</dbReference>
<protein>
    <recommendedName>
        <fullName evidence="4">HTH araC/xylS-type domain-containing protein</fullName>
    </recommendedName>
</protein>
<dbReference type="GO" id="GO:0043565">
    <property type="term" value="F:sequence-specific DNA binding"/>
    <property type="evidence" value="ECO:0007669"/>
    <property type="project" value="InterPro"/>
</dbReference>
<evidence type="ECO:0000313" key="5">
    <source>
        <dbReference type="EMBL" id="AND79496.1"/>
    </source>
</evidence>
<dbReference type="InterPro" id="IPR037923">
    <property type="entry name" value="HTH-like"/>
</dbReference>
<dbReference type="PROSITE" id="PS00041">
    <property type="entry name" value="HTH_ARAC_FAMILY_1"/>
    <property type="match status" value="1"/>
</dbReference>
<dbReference type="EMBL" id="CP014699">
    <property type="protein sequence ID" value="AND79496.1"/>
    <property type="molecule type" value="Genomic_DNA"/>
</dbReference>
<evidence type="ECO:0000313" key="6">
    <source>
        <dbReference type="Proteomes" id="UP000077317"/>
    </source>
</evidence>
<evidence type="ECO:0000259" key="4">
    <source>
        <dbReference type="PROSITE" id="PS01124"/>
    </source>
</evidence>
<dbReference type="InterPro" id="IPR009057">
    <property type="entry name" value="Homeodomain-like_sf"/>
</dbReference>
<dbReference type="Pfam" id="PF12833">
    <property type="entry name" value="HTH_18"/>
    <property type="match status" value="1"/>
</dbReference>
<reference evidence="5 6" key="1">
    <citation type="journal article" date="2016" name="Int. J. Syst. Evol. Microbiol.">
        <title>Streptococcuspantholopis sp. nov., isolated from faeces of the Tibetan antelope (Pantholops hodgsonii).</title>
        <authorList>
            <person name="Bai X."/>
            <person name="Xiong Y."/>
            <person name="Lu S."/>
            <person name="Jin D."/>
            <person name="Lai X."/>
            <person name="Yang J."/>
            <person name="Niu L."/>
            <person name="Hu S."/>
            <person name="Meng X."/>
            <person name="Pu J."/>
            <person name="Ye C."/>
            <person name="Xu J."/>
        </authorList>
    </citation>
    <scope>NUCLEOTIDE SEQUENCE [LARGE SCALE GENOMIC DNA]</scope>
    <source>
        <strain evidence="5 6">TA 26</strain>
    </source>
</reference>
<proteinExistence type="predicted"/>
<keyword evidence="2" id="KW-0238">DNA-binding</keyword>
<sequence>MIHSQIIDEMVVAEKTNTYLSKHNVNSYLTNLEIHPDNKELQAILKYFNTSDVYLPLYQDIEFTSGTHIAIKLEMINQEDQKQGIHYRESLYHSHDFFEMVYVYQGSAVTDINGTVVTLQAGDLCLLNLQSVHKLIIPDEKSIIFNLLIRRELIMGNFMDLFKETDFMAFFYTNSLYANTSKSHFEIFHLKDKNVIACLYRIIEEFILKEPYYDMIMVSYMTSLLLHLTRLYQDKLDAKIKSKSAGAPNISEILRFIQENYSHRISLSDLASHFGYTERSMMRFLKQYVHHRFTDIVKEFRLNQACYFLRGSDDSIDDIARKTGFSSRSYFDKVFKSVFRQTPKDYRNRFK</sequence>
<dbReference type="Pfam" id="PF02311">
    <property type="entry name" value="AraC_binding"/>
    <property type="match status" value="1"/>
</dbReference>
<dbReference type="InterPro" id="IPR018060">
    <property type="entry name" value="HTH_AraC"/>
</dbReference>
<name>A0A172Q7R2_9STRE</name>
<dbReference type="STRING" id="1811193.A0O21_05365"/>
<dbReference type="KEGG" id="spat:A0O21_05365"/>
<organism evidence="5 6">
    <name type="scientific">Streptococcus pantholopis</name>
    <dbReference type="NCBI Taxonomy" id="1811193"/>
    <lineage>
        <taxon>Bacteria</taxon>
        <taxon>Bacillati</taxon>
        <taxon>Bacillota</taxon>
        <taxon>Bacilli</taxon>
        <taxon>Lactobacillales</taxon>
        <taxon>Streptococcaceae</taxon>
        <taxon>Streptococcus</taxon>
    </lineage>
</organism>
<dbReference type="PRINTS" id="PR00032">
    <property type="entry name" value="HTHARAC"/>
</dbReference>
<gene>
    <name evidence="5" type="ORF">A0O21_05365</name>
</gene>
<evidence type="ECO:0000256" key="1">
    <source>
        <dbReference type="ARBA" id="ARBA00023015"/>
    </source>
</evidence>
<keyword evidence="3" id="KW-0804">Transcription</keyword>
<evidence type="ECO:0000256" key="2">
    <source>
        <dbReference type="ARBA" id="ARBA00023125"/>
    </source>
</evidence>
<dbReference type="PROSITE" id="PS01124">
    <property type="entry name" value="HTH_ARAC_FAMILY_2"/>
    <property type="match status" value="1"/>
</dbReference>
<dbReference type="RefSeq" id="WP_067062425.1">
    <property type="nucleotide sequence ID" value="NZ_CP014699.1"/>
</dbReference>
<dbReference type="GO" id="GO:0003700">
    <property type="term" value="F:DNA-binding transcription factor activity"/>
    <property type="evidence" value="ECO:0007669"/>
    <property type="project" value="InterPro"/>
</dbReference>
<feature type="domain" description="HTH araC/xylS-type" evidence="4">
    <location>
        <begin position="251"/>
        <end position="349"/>
    </location>
</feature>
<dbReference type="AlphaFoldDB" id="A0A172Q7R2"/>
<dbReference type="PANTHER" id="PTHR43280">
    <property type="entry name" value="ARAC-FAMILY TRANSCRIPTIONAL REGULATOR"/>
    <property type="match status" value="1"/>
</dbReference>
<dbReference type="Proteomes" id="UP000077317">
    <property type="component" value="Chromosome"/>
</dbReference>
<dbReference type="SUPFAM" id="SSF51215">
    <property type="entry name" value="Regulatory protein AraC"/>
    <property type="match status" value="1"/>
</dbReference>
<dbReference type="Gene3D" id="2.60.120.10">
    <property type="entry name" value="Jelly Rolls"/>
    <property type="match status" value="1"/>
</dbReference>
<evidence type="ECO:0000256" key="3">
    <source>
        <dbReference type="ARBA" id="ARBA00023163"/>
    </source>
</evidence>
<dbReference type="OrthoDB" id="9799319at2"/>
<dbReference type="SMART" id="SM00342">
    <property type="entry name" value="HTH_ARAC"/>
    <property type="match status" value="1"/>
</dbReference>
<dbReference type="PANTHER" id="PTHR43280:SF28">
    <property type="entry name" value="HTH-TYPE TRANSCRIPTIONAL ACTIVATOR RHAS"/>
    <property type="match status" value="1"/>
</dbReference>
<keyword evidence="6" id="KW-1185">Reference proteome</keyword>